<dbReference type="InParanoid" id="A0A2P5I3Y2"/>
<feature type="compositionally biased region" description="Polar residues" evidence="1">
    <location>
        <begin position="1"/>
        <end position="14"/>
    </location>
</feature>
<protein>
    <submittedName>
        <fullName evidence="2">Uncharacterized protein</fullName>
    </submittedName>
</protein>
<sequence>MSSLISESDLSQQAPERDSDNSGHDQYVTASSPESVKAMLRIQSTSTRNTSLNPDTRALKLYRTLEQMTKDVLPGPEGLWSSGSVLGVVLG</sequence>
<name>A0A2P5I3Y2_DIAHE</name>
<dbReference type="AlphaFoldDB" id="A0A2P5I3Y2"/>
<proteinExistence type="predicted"/>
<evidence type="ECO:0000256" key="1">
    <source>
        <dbReference type="SAM" id="MobiDB-lite"/>
    </source>
</evidence>
<dbReference type="Proteomes" id="UP000094444">
    <property type="component" value="Unassembled WGS sequence"/>
</dbReference>
<evidence type="ECO:0000313" key="2">
    <source>
        <dbReference type="EMBL" id="POS77213.1"/>
    </source>
</evidence>
<accession>A0A2P5I3Y2</accession>
<keyword evidence="3" id="KW-1185">Reference proteome</keyword>
<reference evidence="2" key="1">
    <citation type="submission" date="2017-09" db="EMBL/GenBank/DDBJ databases">
        <title>Polyketide synthases of a Diaporthe helianthi virulent isolate.</title>
        <authorList>
            <person name="Baroncelli R."/>
        </authorList>
    </citation>
    <scope>NUCLEOTIDE SEQUENCE [LARGE SCALE GENOMIC DNA]</scope>
    <source>
        <strain evidence="2">7/96</strain>
    </source>
</reference>
<dbReference type="EMBL" id="MAVT02000290">
    <property type="protein sequence ID" value="POS77213.1"/>
    <property type="molecule type" value="Genomic_DNA"/>
</dbReference>
<gene>
    <name evidence="2" type="ORF">DHEL01_v204383</name>
</gene>
<comment type="caution">
    <text evidence="2">The sequence shown here is derived from an EMBL/GenBank/DDBJ whole genome shotgun (WGS) entry which is preliminary data.</text>
</comment>
<feature type="region of interest" description="Disordered" evidence="1">
    <location>
        <begin position="1"/>
        <end position="34"/>
    </location>
</feature>
<evidence type="ECO:0000313" key="3">
    <source>
        <dbReference type="Proteomes" id="UP000094444"/>
    </source>
</evidence>
<organism evidence="2 3">
    <name type="scientific">Diaporthe helianthi</name>
    <dbReference type="NCBI Taxonomy" id="158607"/>
    <lineage>
        <taxon>Eukaryota</taxon>
        <taxon>Fungi</taxon>
        <taxon>Dikarya</taxon>
        <taxon>Ascomycota</taxon>
        <taxon>Pezizomycotina</taxon>
        <taxon>Sordariomycetes</taxon>
        <taxon>Sordariomycetidae</taxon>
        <taxon>Diaporthales</taxon>
        <taxon>Diaporthaceae</taxon>
        <taxon>Diaporthe</taxon>
    </lineage>
</organism>